<dbReference type="Proteomes" id="UP001500340">
    <property type="component" value="Unassembled WGS sequence"/>
</dbReference>
<accession>A0ABN0XYF7</accession>
<name>A0ABN0XYF7_9BACL</name>
<proteinExistence type="predicted"/>
<evidence type="ECO:0000313" key="1">
    <source>
        <dbReference type="EMBL" id="GAA0376917.1"/>
    </source>
</evidence>
<protein>
    <submittedName>
        <fullName evidence="1">Uncharacterized protein</fullName>
    </submittedName>
</protein>
<comment type="caution">
    <text evidence="1">The sequence shown here is derived from an EMBL/GenBank/DDBJ whole genome shotgun (WGS) entry which is preliminary data.</text>
</comment>
<organism evidence="1 2">
    <name type="scientific">Paenibacillus motobuensis</name>
    <dbReference type="NCBI Taxonomy" id="295324"/>
    <lineage>
        <taxon>Bacteria</taxon>
        <taxon>Bacillati</taxon>
        <taxon>Bacillota</taxon>
        <taxon>Bacilli</taxon>
        <taxon>Bacillales</taxon>
        <taxon>Paenibacillaceae</taxon>
        <taxon>Paenibacillus</taxon>
    </lineage>
</organism>
<reference evidence="1 2" key="1">
    <citation type="journal article" date="2019" name="Int. J. Syst. Evol. Microbiol.">
        <title>The Global Catalogue of Microorganisms (GCM) 10K type strain sequencing project: providing services to taxonomists for standard genome sequencing and annotation.</title>
        <authorList>
            <consortium name="The Broad Institute Genomics Platform"/>
            <consortium name="The Broad Institute Genome Sequencing Center for Infectious Disease"/>
            <person name="Wu L."/>
            <person name="Ma J."/>
        </authorList>
    </citation>
    <scope>NUCLEOTIDE SEQUENCE [LARGE SCALE GENOMIC DNA]</scope>
    <source>
        <strain evidence="1 2">JCM 12774</strain>
    </source>
</reference>
<keyword evidence="2" id="KW-1185">Reference proteome</keyword>
<dbReference type="EMBL" id="BAAACX010000004">
    <property type="protein sequence ID" value="GAA0376917.1"/>
    <property type="molecule type" value="Genomic_DNA"/>
</dbReference>
<gene>
    <name evidence="1" type="ORF">GCM10008933_05280</name>
</gene>
<sequence>MIDWAGIMKTIPYSDDDLVSVVLYVGFVNQAMSRNTIKASISQAVGKRGRYYYHRDIGELVKYDLECKRYLF</sequence>
<evidence type="ECO:0000313" key="2">
    <source>
        <dbReference type="Proteomes" id="UP001500340"/>
    </source>
</evidence>